<dbReference type="GeneID" id="18919996"/>
<organism evidence="1 2">
    <name type="scientific">Phanerochaete carnosa (strain HHB-10118-sp)</name>
    <name type="common">White-rot fungus</name>
    <name type="synonym">Peniophora carnosa</name>
    <dbReference type="NCBI Taxonomy" id="650164"/>
    <lineage>
        <taxon>Eukaryota</taxon>
        <taxon>Fungi</taxon>
        <taxon>Dikarya</taxon>
        <taxon>Basidiomycota</taxon>
        <taxon>Agaricomycotina</taxon>
        <taxon>Agaricomycetes</taxon>
        <taxon>Polyporales</taxon>
        <taxon>Phanerochaetaceae</taxon>
        <taxon>Phanerochaete</taxon>
    </lineage>
</organism>
<protein>
    <submittedName>
        <fullName evidence="1">Uncharacterized protein</fullName>
    </submittedName>
</protein>
<evidence type="ECO:0000313" key="2">
    <source>
        <dbReference type="Proteomes" id="UP000008370"/>
    </source>
</evidence>
<accession>K5WW18</accession>
<dbReference type="RefSeq" id="XP_007396566.1">
    <property type="nucleotide sequence ID" value="XM_007396504.1"/>
</dbReference>
<evidence type="ECO:0000313" key="1">
    <source>
        <dbReference type="EMBL" id="EKM54657.1"/>
    </source>
</evidence>
<dbReference type="OrthoDB" id="2803988at2759"/>
<name>K5WW18_PHACS</name>
<dbReference type="EMBL" id="JH930473">
    <property type="protein sequence ID" value="EKM54657.1"/>
    <property type="molecule type" value="Genomic_DNA"/>
</dbReference>
<sequence>YLRILPWRSSRTSKSCYLCQRKVQIYRMRGHVDQHILWARRSIEDVSLKTAIGLEPCGFCGRDRTCFTQLRQKAGRGQGYNIISNCLYHYQKMNYTSAKNVTKTSPCTNVPIHCVICPSL</sequence>
<reference evidence="1 2" key="1">
    <citation type="journal article" date="2012" name="BMC Genomics">
        <title>Comparative genomics of the white-rot fungi, Phanerochaete carnosa and P. chrysosporium, to elucidate the genetic basis of the distinct wood types they colonize.</title>
        <authorList>
            <person name="Suzuki H."/>
            <person name="MacDonald J."/>
            <person name="Syed K."/>
            <person name="Salamov A."/>
            <person name="Hori C."/>
            <person name="Aerts A."/>
            <person name="Henrissat B."/>
            <person name="Wiebenga A."/>
            <person name="vanKuyk P.A."/>
            <person name="Barry K."/>
            <person name="Lindquist E."/>
            <person name="LaButti K."/>
            <person name="Lapidus A."/>
            <person name="Lucas S."/>
            <person name="Coutinho P."/>
            <person name="Gong Y."/>
            <person name="Samejima M."/>
            <person name="Mahadevan R."/>
            <person name="Abou-Zaid M."/>
            <person name="de Vries R.P."/>
            <person name="Igarashi K."/>
            <person name="Yadav J.S."/>
            <person name="Grigoriev I.V."/>
            <person name="Master E.R."/>
        </authorList>
    </citation>
    <scope>NUCLEOTIDE SEQUENCE [LARGE SCALE GENOMIC DNA]</scope>
    <source>
        <strain evidence="1 2">HHB-10118-sp</strain>
    </source>
</reference>
<dbReference type="KEGG" id="pco:PHACADRAFT_53412"/>
<dbReference type="InParanoid" id="K5WW18"/>
<dbReference type="Proteomes" id="UP000008370">
    <property type="component" value="Unassembled WGS sequence"/>
</dbReference>
<dbReference type="HOGENOM" id="CLU_165644_0_0_1"/>
<gene>
    <name evidence="1" type="ORF">PHACADRAFT_53412</name>
</gene>
<keyword evidence="2" id="KW-1185">Reference proteome</keyword>
<dbReference type="AlphaFoldDB" id="K5WW18"/>
<feature type="non-terminal residue" evidence="1">
    <location>
        <position position="120"/>
    </location>
</feature>
<feature type="non-terminal residue" evidence="1">
    <location>
        <position position="1"/>
    </location>
</feature>
<proteinExistence type="predicted"/>